<dbReference type="InterPro" id="IPR030802">
    <property type="entry name" value="Permease_MalE"/>
</dbReference>
<evidence type="ECO:0000256" key="5">
    <source>
        <dbReference type="ARBA" id="ARBA00022989"/>
    </source>
</evidence>
<keyword evidence="4 7" id="KW-0812">Transmembrane</keyword>
<feature type="transmembrane region" description="Helical" evidence="7">
    <location>
        <begin position="50"/>
        <end position="72"/>
    </location>
</feature>
<comment type="caution">
    <text evidence="8">The sequence shown here is derived from an EMBL/GenBank/DDBJ whole genome shotgun (WGS) entry which is preliminary data.</text>
</comment>
<comment type="subcellular location">
    <subcellularLocation>
        <location evidence="1">Membrane</location>
        <topology evidence="1">Multi-pass membrane protein</topology>
    </subcellularLocation>
</comment>
<protein>
    <submittedName>
        <fullName evidence="8">ABC transporter permease</fullName>
    </submittedName>
</protein>
<evidence type="ECO:0000256" key="7">
    <source>
        <dbReference type="RuleBase" id="RU362044"/>
    </source>
</evidence>
<evidence type="ECO:0000256" key="6">
    <source>
        <dbReference type="ARBA" id="ARBA00023136"/>
    </source>
</evidence>
<gene>
    <name evidence="8" type="ORF">H9874_03000</name>
</gene>
<dbReference type="AlphaFoldDB" id="A0A9D1R0Z1"/>
<reference evidence="8" key="2">
    <citation type="submission" date="2021-04" db="EMBL/GenBank/DDBJ databases">
        <authorList>
            <person name="Gilroy R."/>
        </authorList>
    </citation>
    <scope>NUCLEOTIDE SEQUENCE</scope>
    <source>
        <strain evidence="8">ChiSxjej5B17-1746</strain>
    </source>
</reference>
<name>A0A9D1R0Z1_9BACT</name>
<feature type="transmembrane region" description="Helical" evidence="7">
    <location>
        <begin position="150"/>
        <end position="182"/>
    </location>
</feature>
<organism evidence="8 9">
    <name type="scientific">Candidatus Bilophila faecipullorum</name>
    <dbReference type="NCBI Taxonomy" id="2838482"/>
    <lineage>
        <taxon>Bacteria</taxon>
        <taxon>Pseudomonadati</taxon>
        <taxon>Thermodesulfobacteriota</taxon>
        <taxon>Desulfovibrionia</taxon>
        <taxon>Desulfovibrionales</taxon>
        <taxon>Desulfovibrionaceae</taxon>
        <taxon>Bilophila</taxon>
    </lineage>
</organism>
<proteinExistence type="inferred from homology"/>
<feature type="transmembrane region" description="Helical" evidence="7">
    <location>
        <begin position="243"/>
        <end position="264"/>
    </location>
</feature>
<feature type="transmembrane region" description="Helical" evidence="7">
    <location>
        <begin position="7"/>
        <end position="30"/>
    </location>
</feature>
<keyword evidence="6 7" id="KW-0472">Membrane</keyword>
<dbReference type="EMBL" id="DXGI01000107">
    <property type="protein sequence ID" value="HIW78097.1"/>
    <property type="molecule type" value="Genomic_DNA"/>
</dbReference>
<sequence>MDMLSRFFAVPGALVLRWIGALGDVFLFLLEGLRQIFIAPKLFFKVAQQVYVIGAKSLFVIVLIALFTGMVLGLQGYYVLVKFGSVGFLGAAVSLTLIRELGPVLTAIMVTGRAGSSMAAEIGVMRITDQIDALEVMDIPGMGYLVAPRFVASLIAFPLLTAIFDMVGIIGGYLTGVVLLGINEGSYFHGIESSVMMADVIEGFIKSLVFALLIALICCYQGYNAHRRRDGMGPEAVANATTSAVVISCVLVLVADYVVTSAMLR</sequence>
<reference evidence="8" key="1">
    <citation type="journal article" date="2021" name="PeerJ">
        <title>Extensive microbial diversity within the chicken gut microbiome revealed by metagenomics and culture.</title>
        <authorList>
            <person name="Gilroy R."/>
            <person name="Ravi A."/>
            <person name="Getino M."/>
            <person name="Pursley I."/>
            <person name="Horton D.L."/>
            <person name="Alikhan N.F."/>
            <person name="Baker D."/>
            <person name="Gharbi K."/>
            <person name="Hall N."/>
            <person name="Watson M."/>
            <person name="Adriaenssens E.M."/>
            <person name="Foster-Nyarko E."/>
            <person name="Jarju S."/>
            <person name="Secka A."/>
            <person name="Antonio M."/>
            <person name="Oren A."/>
            <person name="Chaudhuri R.R."/>
            <person name="La Ragione R."/>
            <person name="Hildebrand F."/>
            <person name="Pallen M.J."/>
        </authorList>
    </citation>
    <scope>NUCLEOTIDE SEQUENCE</scope>
    <source>
        <strain evidence="8">ChiSxjej5B17-1746</strain>
    </source>
</reference>
<dbReference type="GO" id="GO:0005548">
    <property type="term" value="F:phospholipid transporter activity"/>
    <property type="evidence" value="ECO:0007669"/>
    <property type="project" value="TreeGrafter"/>
</dbReference>
<dbReference type="GO" id="GO:0043190">
    <property type="term" value="C:ATP-binding cassette (ABC) transporter complex"/>
    <property type="evidence" value="ECO:0007669"/>
    <property type="project" value="InterPro"/>
</dbReference>
<accession>A0A9D1R0Z1</accession>
<evidence type="ECO:0000256" key="3">
    <source>
        <dbReference type="ARBA" id="ARBA00022448"/>
    </source>
</evidence>
<keyword evidence="5 7" id="KW-1133">Transmembrane helix</keyword>
<evidence type="ECO:0000256" key="2">
    <source>
        <dbReference type="ARBA" id="ARBA00007556"/>
    </source>
</evidence>
<comment type="similarity">
    <text evidence="2 7">Belongs to the MlaE permease family.</text>
</comment>
<evidence type="ECO:0000256" key="1">
    <source>
        <dbReference type="ARBA" id="ARBA00004141"/>
    </source>
</evidence>
<keyword evidence="3" id="KW-0813">Transport</keyword>
<dbReference type="Pfam" id="PF02405">
    <property type="entry name" value="MlaE"/>
    <property type="match status" value="1"/>
</dbReference>
<feature type="transmembrane region" description="Helical" evidence="7">
    <location>
        <begin position="203"/>
        <end position="223"/>
    </location>
</feature>
<dbReference type="Proteomes" id="UP000824264">
    <property type="component" value="Unassembled WGS sequence"/>
</dbReference>
<evidence type="ECO:0000313" key="9">
    <source>
        <dbReference type="Proteomes" id="UP000824264"/>
    </source>
</evidence>
<dbReference type="PANTHER" id="PTHR30188">
    <property type="entry name" value="ABC TRANSPORTER PERMEASE PROTEIN-RELATED"/>
    <property type="match status" value="1"/>
</dbReference>
<dbReference type="PANTHER" id="PTHR30188:SF4">
    <property type="entry name" value="PROTEIN TRIGALACTOSYLDIACYLGLYCEROL 1, CHLOROPLASTIC"/>
    <property type="match status" value="1"/>
</dbReference>
<dbReference type="InterPro" id="IPR003453">
    <property type="entry name" value="ABC_MlaE_roteobac"/>
</dbReference>
<evidence type="ECO:0000256" key="4">
    <source>
        <dbReference type="ARBA" id="ARBA00022692"/>
    </source>
</evidence>
<feature type="transmembrane region" description="Helical" evidence="7">
    <location>
        <begin position="79"/>
        <end position="98"/>
    </location>
</feature>
<evidence type="ECO:0000313" key="8">
    <source>
        <dbReference type="EMBL" id="HIW78097.1"/>
    </source>
</evidence>
<dbReference type="NCBIfam" id="TIGR00056">
    <property type="entry name" value="MlaE family lipid ABC transporter permease subunit"/>
    <property type="match status" value="1"/>
</dbReference>